<keyword evidence="2" id="KW-0812">Transmembrane</keyword>
<evidence type="ECO:0000313" key="3">
    <source>
        <dbReference type="EMBL" id="CAG8518246.1"/>
    </source>
</evidence>
<evidence type="ECO:0000256" key="1">
    <source>
        <dbReference type="SAM" id="MobiDB-lite"/>
    </source>
</evidence>
<feature type="region of interest" description="Disordered" evidence="1">
    <location>
        <begin position="1"/>
        <end position="28"/>
    </location>
</feature>
<gene>
    <name evidence="3" type="ORF">FCALED_LOCUS4558</name>
</gene>
<name>A0A9N9A5G2_9GLOM</name>
<feature type="compositionally biased region" description="Acidic residues" evidence="1">
    <location>
        <begin position="12"/>
        <end position="22"/>
    </location>
</feature>
<organism evidence="3 4">
    <name type="scientific">Funneliformis caledonium</name>
    <dbReference type="NCBI Taxonomy" id="1117310"/>
    <lineage>
        <taxon>Eukaryota</taxon>
        <taxon>Fungi</taxon>
        <taxon>Fungi incertae sedis</taxon>
        <taxon>Mucoromycota</taxon>
        <taxon>Glomeromycotina</taxon>
        <taxon>Glomeromycetes</taxon>
        <taxon>Glomerales</taxon>
        <taxon>Glomeraceae</taxon>
        <taxon>Funneliformis</taxon>
    </lineage>
</organism>
<evidence type="ECO:0000313" key="4">
    <source>
        <dbReference type="Proteomes" id="UP000789570"/>
    </source>
</evidence>
<sequence>MDQVSDQYEGISQEEFEDEENHSEDGVLQQEGVRDQHYTFKERRLGIIDNIAHFGIDIKKLGCFAVIPYAVQGAMGFVVGTIGDHMIHKVRRIAQSINWKSWGRYFPFIGCASSPFEGIILNQFDIAPKYAGIIYGQHFRCDPCIFGVALTGWILDVAGRNWNIRIFVASLYFSSALILVGLGWW</sequence>
<proteinExistence type="predicted"/>
<evidence type="ECO:0000256" key="2">
    <source>
        <dbReference type="SAM" id="Phobius"/>
    </source>
</evidence>
<protein>
    <submittedName>
        <fullName evidence="3">1097_t:CDS:1</fullName>
    </submittedName>
</protein>
<dbReference type="Proteomes" id="UP000789570">
    <property type="component" value="Unassembled WGS sequence"/>
</dbReference>
<keyword evidence="2" id="KW-0472">Membrane</keyword>
<comment type="caution">
    <text evidence="3">The sequence shown here is derived from an EMBL/GenBank/DDBJ whole genome shotgun (WGS) entry which is preliminary data.</text>
</comment>
<reference evidence="3" key="1">
    <citation type="submission" date="2021-06" db="EMBL/GenBank/DDBJ databases">
        <authorList>
            <person name="Kallberg Y."/>
            <person name="Tangrot J."/>
            <person name="Rosling A."/>
        </authorList>
    </citation>
    <scope>NUCLEOTIDE SEQUENCE</scope>
    <source>
        <strain evidence="3">UK204</strain>
    </source>
</reference>
<dbReference type="OrthoDB" id="2445216at2759"/>
<dbReference type="EMBL" id="CAJVPQ010000898">
    <property type="protein sequence ID" value="CAG8518246.1"/>
    <property type="molecule type" value="Genomic_DNA"/>
</dbReference>
<keyword evidence="2" id="KW-1133">Transmembrane helix</keyword>
<keyword evidence="4" id="KW-1185">Reference proteome</keyword>
<accession>A0A9N9A5G2</accession>
<feature type="transmembrane region" description="Helical" evidence="2">
    <location>
        <begin position="164"/>
        <end position="184"/>
    </location>
</feature>
<dbReference type="AlphaFoldDB" id="A0A9N9A5G2"/>